<dbReference type="Gene3D" id="3.20.20.60">
    <property type="entry name" value="Phosphoenolpyruvate-binding domains"/>
    <property type="match status" value="1"/>
</dbReference>
<dbReference type="InterPro" id="IPR039556">
    <property type="entry name" value="ICL/PEPM"/>
</dbReference>
<dbReference type="InterPro" id="IPR018523">
    <property type="entry name" value="Isocitrate_lyase_ph_CS"/>
</dbReference>
<evidence type="ECO:0008006" key="2">
    <source>
        <dbReference type="Google" id="ProtNLM"/>
    </source>
</evidence>
<dbReference type="GO" id="GO:0016833">
    <property type="term" value="F:oxo-acid-lyase activity"/>
    <property type="evidence" value="ECO:0007669"/>
    <property type="project" value="UniProtKB-ARBA"/>
</dbReference>
<protein>
    <recommendedName>
        <fullName evidence="2">Carboxyvinyl-carboxyphosphonate phosphorylmutase</fullName>
    </recommendedName>
</protein>
<dbReference type="InterPro" id="IPR015813">
    <property type="entry name" value="Pyrv/PenolPyrv_kinase-like_dom"/>
</dbReference>
<organism evidence="1">
    <name type="scientific">marine metagenome</name>
    <dbReference type="NCBI Taxonomy" id="408172"/>
    <lineage>
        <taxon>unclassified sequences</taxon>
        <taxon>metagenomes</taxon>
        <taxon>ecological metagenomes</taxon>
    </lineage>
</organism>
<sequence length="303" mass="33168">MNRSTLLRRILQERRAVPVPGCHDALSAKVIESCDFEALQISGLGVAGSLLGKPDVGLVQTKDVLDSAWNISQAVDIPVMADIDTGGGNAVNAAWITERLIDMGIAGMNIEDQVFPKRCGHLKGKEVIDTAEMIGKIRACVAVRDQKDRDFVINARTDSFATHGIDEAIRRCQQYLEADADMVFIDAIATRKDIEQVVKSVDGLLSVNLMDGVTGVRTELIPLPELAKMGVARVSIPVASVLVAHRALKEFFGRLHASDTGTLPGRADLLSSFDEYQRFVGLDEYQALEQQYLPPNRLKERSQ</sequence>
<reference evidence="1" key="1">
    <citation type="submission" date="2018-05" db="EMBL/GenBank/DDBJ databases">
        <authorList>
            <person name="Lanie J.A."/>
            <person name="Ng W.-L."/>
            <person name="Kazmierczak K.M."/>
            <person name="Andrzejewski T.M."/>
            <person name="Davidsen T.M."/>
            <person name="Wayne K.J."/>
            <person name="Tettelin H."/>
            <person name="Glass J.I."/>
            <person name="Rusch D."/>
            <person name="Podicherti R."/>
            <person name="Tsui H.-C.T."/>
            <person name="Winkler M.E."/>
        </authorList>
    </citation>
    <scope>NUCLEOTIDE SEQUENCE</scope>
</reference>
<dbReference type="EMBL" id="UINC01098419">
    <property type="protein sequence ID" value="SVC56927.1"/>
    <property type="molecule type" value="Genomic_DNA"/>
</dbReference>
<dbReference type="PANTHER" id="PTHR42905:SF5">
    <property type="entry name" value="CARBOXYVINYL-CARBOXYPHOSPHONATE PHOSPHORYLMUTASE, CHLOROPLASTIC"/>
    <property type="match status" value="1"/>
</dbReference>
<dbReference type="AlphaFoldDB" id="A0A382N9M4"/>
<dbReference type="PROSITE" id="PS00161">
    <property type="entry name" value="ISOCITRATE_LYASE"/>
    <property type="match status" value="1"/>
</dbReference>
<gene>
    <name evidence="1" type="ORF">METZ01_LOCUS309781</name>
</gene>
<dbReference type="CDD" id="cd00377">
    <property type="entry name" value="ICL_PEPM"/>
    <property type="match status" value="1"/>
</dbReference>
<dbReference type="SUPFAM" id="SSF51621">
    <property type="entry name" value="Phosphoenolpyruvate/pyruvate domain"/>
    <property type="match status" value="1"/>
</dbReference>
<evidence type="ECO:0000313" key="1">
    <source>
        <dbReference type="EMBL" id="SVC56927.1"/>
    </source>
</evidence>
<dbReference type="Pfam" id="PF13714">
    <property type="entry name" value="PEP_mutase"/>
    <property type="match status" value="1"/>
</dbReference>
<dbReference type="InterPro" id="IPR040442">
    <property type="entry name" value="Pyrv_kinase-like_dom_sf"/>
</dbReference>
<dbReference type="PANTHER" id="PTHR42905">
    <property type="entry name" value="PHOSPHOENOLPYRUVATE CARBOXYLASE"/>
    <property type="match status" value="1"/>
</dbReference>
<name>A0A382N9M4_9ZZZZ</name>
<accession>A0A382N9M4</accession>
<proteinExistence type="predicted"/>